<accession>A0ABR4CZV4</accession>
<dbReference type="Proteomes" id="UP001595075">
    <property type="component" value="Unassembled WGS sequence"/>
</dbReference>
<protein>
    <submittedName>
        <fullName evidence="1">Uncharacterized protein</fullName>
    </submittedName>
</protein>
<sequence>MHGCAQLLPQHAQHREKSRIMPPALPCLSFRVSLLAPPVHLLLYLVRARARAWDREIHFVSRAGAPCVCWFGDAGVGRSACGNREIVVEVADGRRDNVDLDFVYGVVYGLCIRGS</sequence>
<gene>
    <name evidence="1" type="ORF">VTL71DRAFT_388</name>
</gene>
<organism evidence="1 2">
    <name type="scientific">Oculimacula yallundae</name>
    <dbReference type="NCBI Taxonomy" id="86028"/>
    <lineage>
        <taxon>Eukaryota</taxon>
        <taxon>Fungi</taxon>
        <taxon>Dikarya</taxon>
        <taxon>Ascomycota</taxon>
        <taxon>Pezizomycotina</taxon>
        <taxon>Leotiomycetes</taxon>
        <taxon>Helotiales</taxon>
        <taxon>Ploettnerulaceae</taxon>
        <taxon>Oculimacula</taxon>
    </lineage>
</organism>
<keyword evidence="2" id="KW-1185">Reference proteome</keyword>
<evidence type="ECO:0000313" key="2">
    <source>
        <dbReference type="Proteomes" id="UP001595075"/>
    </source>
</evidence>
<proteinExistence type="predicted"/>
<comment type="caution">
    <text evidence="1">The sequence shown here is derived from an EMBL/GenBank/DDBJ whole genome shotgun (WGS) entry which is preliminary data.</text>
</comment>
<evidence type="ECO:0000313" key="1">
    <source>
        <dbReference type="EMBL" id="KAL2075445.1"/>
    </source>
</evidence>
<name>A0ABR4CZV4_9HELO</name>
<dbReference type="EMBL" id="JAZHXI010000001">
    <property type="protein sequence ID" value="KAL2075445.1"/>
    <property type="molecule type" value="Genomic_DNA"/>
</dbReference>
<reference evidence="1 2" key="1">
    <citation type="journal article" date="2024" name="Commun. Biol.">
        <title>Comparative genomic analysis of thermophilic fungi reveals convergent evolutionary adaptations and gene losses.</title>
        <authorList>
            <person name="Steindorff A.S."/>
            <person name="Aguilar-Pontes M.V."/>
            <person name="Robinson A.J."/>
            <person name="Andreopoulos B."/>
            <person name="LaButti K."/>
            <person name="Kuo A."/>
            <person name="Mondo S."/>
            <person name="Riley R."/>
            <person name="Otillar R."/>
            <person name="Haridas S."/>
            <person name="Lipzen A."/>
            <person name="Grimwood J."/>
            <person name="Schmutz J."/>
            <person name="Clum A."/>
            <person name="Reid I.D."/>
            <person name="Moisan M.C."/>
            <person name="Butler G."/>
            <person name="Nguyen T.T.M."/>
            <person name="Dewar K."/>
            <person name="Conant G."/>
            <person name="Drula E."/>
            <person name="Henrissat B."/>
            <person name="Hansel C."/>
            <person name="Singer S."/>
            <person name="Hutchinson M.I."/>
            <person name="de Vries R.P."/>
            <person name="Natvig D.O."/>
            <person name="Powell A.J."/>
            <person name="Tsang A."/>
            <person name="Grigoriev I.V."/>
        </authorList>
    </citation>
    <scope>NUCLEOTIDE SEQUENCE [LARGE SCALE GENOMIC DNA]</scope>
    <source>
        <strain evidence="1 2">CBS 494.80</strain>
    </source>
</reference>